<organism evidence="2">
    <name type="scientific">Caenorhabditis brenneri</name>
    <name type="common">Nematode worm</name>
    <dbReference type="NCBI Taxonomy" id="135651"/>
    <lineage>
        <taxon>Eukaryota</taxon>
        <taxon>Metazoa</taxon>
        <taxon>Ecdysozoa</taxon>
        <taxon>Nematoda</taxon>
        <taxon>Chromadorea</taxon>
        <taxon>Rhabditida</taxon>
        <taxon>Rhabditina</taxon>
        <taxon>Rhabditomorpha</taxon>
        <taxon>Rhabditoidea</taxon>
        <taxon>Rhabditidae</taxon>
        <taxon>Peloderinae</taxon>
        <taxon>Caenorhabditis</taxon>
    </lineage>
</organism>
<protein>
    <submittedName>
        <fullName evidence="1">Uncharacterized protein</fullName>
    </submittedName>
</protein>
<accession>G0N5S6</accession>
<keyword evidence="2" id="KW-1185">Reference proteome</keyword>
<name>G0N5S6_CAEBE</name>
<evidence type="ECO:0000313" key="1">
    <source>
        <dbReference type="EMBL" id="EGT53270.1"/>
    </source>
</evidence>
<reference evidence="2" key="1">
    <citation type="submission" date="2011-07" db="EMBL/GenBank/DDBJ databases">
        <authorList>
            <consortium name="Caenorhabditis brenneri Sequencing and Analysis Consortium"/>
            <person name="Wilson R.K."/>
        </authorList>
    </citation>
    <scope>NUCLEOTIDE SEQUENCE [LARGE SCALE GENOMIC DNA]</scope>
    <source>
        <strain evidence="2">PB2801</strain>
    </source>
</reference>
<proteinExistence type="predicted"/>
<gene>
    <name evidence="1" type="ORF">CAEBREN_06200</name>
</gene>
<dbReference type="EMBL" id="GL379840">
    <property type="protein sequence ID" value="EGT53270.1"/>
    <property type="molecule type" value="Genomic_DNA"/>
</dbReference>
<sequence>MRLILRWVQFPW</sequence>
<evidence type="ECO:0000313" key="2">
    <source>
        <dbReference type="Proteomes" id="UP000008068"/>
    </source>
</evidence>
<dbReference type="Proteomes" id="UP000008068">
    <property type="component" value="Unassembled WGS sequence"/>
</dbReference>
<dbReference type="InParanoid" id="G0N5S6"/>